<evidence type="ECO:0000313" key="2">
    <source>
        <dbReference type="EMBL" id="MCP2258367.1"/>
    </source>
</evidence>
<evidence type="ECO:0000313" key="3">
    <source>
        <dbReference type="Proteomes" id="UP001205311"/>
    </source>
</evidence>
<evidence type="ECO:0000256" key="1">
    <source>
        <dbReference type="SAM" id="MobiDB-lite"/>
    </source>
</evidence>
<feature type="region of interest" description="Disordered" evidence="1">
    <location>
        <begin position="106"/>
        <end position="129"/>
    </location>
</feature>
<organism evidence="2 3">
    <name type="scientific">Streptoalloteichus tenebrarius (strain ATCC 17920 / DSM 40477 / JCM 4838 / CBS 697.72 / NBRC 16177 / NCIMB 11028 / NRRL B-12390 / A12253. 1 / ISP 5477)</name>
    <name type="common">Streptomyces tenebrarius</name>
    <dbReference type="NCBI Taxonomy" id="1933"/>
    <lineage>
        <taxon>Bacteria</taxon>
        <taxon>Bacillati</taxon>
        <taxon>Actinomycetota</taxon>
        <taxon>Actinomycetes</taxon>
        <taxon>Pseudonocardiales</taxon>
        <taxon>Pseudonocardiaceae</taxon>
        <taxon>Streptoalloteichus</taxon>
    </lineage>
</organism>
<protein>
    <submittedName>
        <fullName evidence="2">Uncharacterized protein</fullName>
    </submittedName>
</protein>
<name>A0ABT1HS93_STRSD</name>
<accession>A0ABT1HS93</accession>
<dbReference type="RefSeq" id="WP_253669296.1">
    <property type="nucleotide sequence ID" value="NZ_JAMTCP010000008.1"/>
</dbReference>
<dbReference type="EMBL" id="JAMTCP010000008">
    <property type="protein sequence ID" value="MCP2258367.1"/>
    <property type="molecule type" value="Genomic_DNA"/>
</dbReference>
<comment type="caution">
    <text evidence="2">The sequence shown here is derived from an EMBL/GenBank/DDBJ whole genome shotgun (WGS) entry which is preliminary data.</text>
</comment>
<sequence>MSDGRWPVSDEWEMLGVHWHGHVEEVPMAVAKTRKERLVSLPDEVLLTPQEVAAWLAGAVKAAAGLPEDANFGDSVSVWVSLASQGESIVTGVRQQCTVAADAVTDSECDCQSEHEKPAVARLGRRRRS</sequence>
<keyword evidence="3" id="KW-1185">Reference proteome</keyword>
<proteinExistence type="predicted"/>
<gene>
    <name evidence="2" type="ORF">LX15_002061</name>
</gene>
<dbReference type="Proteomes" id="UP001205311">
    <property type="component" value="Unassembled WGS sequence"/>
</dbReference>
<reference evidence="2 3" key="1">
    <citation type="submission" date="2022-06" db="EMBL/GenBank/DDBJ databases">
        <title>Genomic Encyclopedia of Archaeal and Bacterial Type Strains, Phase II (KMG-II): from individual species to whole genera.</title>
        <authorList>
            <person name="Goeker M."/>
        </authorList>
    </citation>
    <scope>NUCLEOTIDE SEQUENCE [LARGE SCALE GENOMIC DNA]</scope>
    <source>
        <strain evidence="2 3">DSM 40477</strain>
    </source>
</reference>